<dbReference type="InterPro" id="IPR014729">
    <property type="entry name" value="Rossmann-like_a/b/a_fold"/>
</dbReference>
<feature type="compositionally biased region" description="Polar residues" evidence="7">
    <location>
        <begin position="448"/>
        <end position="459"/>
    </location>
</feature>
<sequence>MTATSPYAPMRRQSSNLSNASSTRMLRRTSSGGAVSAIGGGALFWALLSFWRRVTSRTAAHDTDSSEEDRRGCFIGLHSLLDALSKTIDSNLTIVDPGRRAPYMGDELPSPPAQYRRGISAVLRWIVNIAGGSRSTLGRMVVGVVSITREILLRSIGVTSVILTGVPSGQRDGSIRQVETSNSLKDSALLNHRATPEIEQPTSLAENEDATLHLVRRDRNEIDEVLDYWFGQASPDDAQKSLWMIASSSEELLSKVDSEISDKFRALIWDLFSGSKDHNAHTTNKELGLDDLMFDSGKLHRWTDEQLFSWQGKVAAIIALDQMSRHIHRHDVKFNSEPQRACNTSVVFHIPEQKQLDNIAFKVSKLLQNKHQRELSTGMIPLPMRIFGIMPLRHASTIDNLAIVQSDIEAAASLHDEMDKMIRRFRKATNRRMAGLQDSARREGKLGSLNSEEGDSNGTHGPHEFDDEQILENFPFDADMSHAHEHVVIKTIRNFLRSNNVLQSTDPRFSSSRRAANGHDAAPLAGNKAAATPHTPTAIVSLSGGVDSMVIASALAYIRDTEAGLRGVEPDSVLLITAIHIDYANRPESSAEASYVERYCKRVGAKFVCRRIDEVTRGVTARDDYERIAREIRFDLYRRCSSDAEGNHGSKMNQGSVGDLRENVISNAHKGCGPLDLSGMTAVSKNDGVTLFRPLLPLEKTSIFDYAHTFGVPYFKDTTPHWSTRGKLRNRLLPLLEEIYGEGSMDNLSSLAEESYDARALVQQAVMGPFLDQVKYYPMGILFETALWKNCGLFFWKFVLRNVLHSAGRGMFSDKSVESFLERIRASNLKEGWLQCRKDYAVYMKKDGKVLVFHPLSFPFEKKDQYHLPPGPIEYGREIQVGPWCIIANVIPDMARTDLAENLTKKKALDTIEQLLPGNFHYYLQVPIIKQGLVPEPLVFVKGYTKPTRPAAWKGFDIKVEQTLPLLGNDHTHIDTVFGNCLEQYGQTWALVKVQLTLGKDITINGHHH</sequence>
<dbReference type="Pfam" id="PF06041">
    <property type="entry name" value="DUF924"/>
    <property type="match status" value="1"/>
</dbReference>
<organism evidence="10 11">
    <name type="scientific">Cyclotella cryptica</name>
    <dbReference type="NCBI Taxonomy" id="29204"/>
    <lineage>
        <taxon>Eukaryota</taxon>
        <taxon>Sar</taxon>
        <taxon>Stramenopiles</taxon>
        <taxon>Ochrophyta</taxon>
        <taxon>Bacillariophyta</taxon>
        <taxon>Coscinodiscophyceae</taxon>
        <taxon>Thalassiosirophycidae</taxon>
        <taxon>Stephanodiscales</taxon>
        <taxon>Stephanodiscaceae</taxon>
        <taxon>Cyclotella</taxon>
    </lineage>
</organism>
<evidence type="ECO:0000256" key="4">
    <source>
        <dbReference type="ARBA" id="ARBA00022741"/>
    </source>
</evidence>
<dbReference type="GO" id="GO:0032267">
    <property type="term" value="F:tRNA(Ile)-lysidine synthase activity"/>
    <property type="evidence" value="ECO:0007669"/>
    <property type="project" value="UniProtKB-EC"/>
</dbReference>
<accession>A0ABD3NX97</accession>
<dbReference type="Pfam" id="PF01171">
    <property type="entry name" value="ATP_bind_3"/>
    <property type="match status" value="1"/>
</dbReference>
<evidence type="ECO:0000256" key="6">
    <source>
        <dbReference type="ARBA" id="ARBA00048539"/>
    </source>
</evidence>
<evidence type="ECO:0000313" key="10">
    <source>
        <dbReference type="EMBL" id="KAL3780579.1"/>
    </source>
</evidence>
<comment type="caution">
    <text evidence="10">The sequence shown here is derived from an EMBL/GenBank/DDBJ whole genome shotgun (WGS) entry which is preliminary data.</text>
</comment>
<dbReference type="GO" id="GO:0008033">
    <property type="term" value="P:tRNA processing"/>
    <property type="evidence" value="ECO:0007669"/>
    <property type="project" value="UniProtKB-KW"/>
</dbReference>
<feature type="region of interest" description="Disordered" evidence="7">
    <location>
        <begin position="506"/>
        <end position="530"/>
    </location>
</feature>
<dbReference type="InterPro" id="IPR012795">
    <property type="entry name" value="tRNA_Ile_lys_synt_N"/>
</dbReference>
<dbReference type="SUPFAM" id="SSF48452">
    <property type="entry name" value="TPR-like"/>
    <property type="match status" value="1"/>
</dbReference>
<dbReference type="InterPro" id="IPR010323">
    <property type="entry name" value="DUF924"/>
</dbReference>
<keyword evidence="2" id="KW-0436">Ligase</keyword>
<evidence type="ECO:0000313" key="11">
    <source>
        <dbReference type="Proteomes" id="UP001516023"/>
    </source>
</evidence>
<evidence type="ECO:0000259" key="9">
    <source>
        <dbReference type="Pfam" id="PF01171"/>
    </source>
</evidence>
<dbReference type="Gene3D" id="1.20.58.320">
    <property type="entry name" value="TPR-like"/>
    <property type="match status" value="1"/>
</dbReference>
<feature type="domain" description="tRNA(Ile)-lysidine/2-thiocytidine synthase N-terminal" evidence="9">
    <location>
        <begin position="539"/>
        <end position="720"/>
    </location>
</feature>
<keyword evidence="8" id="KW-1133">Transmembrane helix</keyword>
<dbReference type="Proteomes" id="UP001516023">
    <property type="component" value="Unassembled WGS sequence"/>
</dbReference>
<dbReference type="EMBL" id="JABMIG020000345">
    <property type="protein sequence ID" value="KAL3780579.1"/>
    <property type="molecule type" value="Genomic_DNA"/>
</dbReference>
<evidence type="ECO:0000256" key="8">
    <source>
        <dbReference type="SAM" id="Phobius"/>
    </source>
</evidence>
<evidence type="ECO:0000256" key="5">
    <source>
        <dbReference type="ARBA" id="ARBA00022840"/>
    </source>
</evidence>
<evidence type="ECO:0000256" key="2">
    <source>
        <dbReference type="ARBA" id="ARBA00022598"/>
    </source>
</evidence>
<name>A0ABD3NX97_9STRA</name>
<feature type="region of interest" description="Disordered" evidence="7">
    <location>
        <begin position="1"/>
        <end position="25"/>
    </location>
</feature>
<evidence type="ECO:0000256" key="7">
    <source>
        <dbReference type="SAM" id="MobiDB-lite"/>
    </source>
</evidence>
<keyword evidence="5" id="KW-0067">ATP-binding</keyword>
<protein>
    <recommendedName>
        <fullName evidence="1">tRNA(Ile)-lysidine synthetase</fullName>
        <ecNumber evidence="1">6.3.4.19</ecNumber>
    </recommendedName>
</protein>
<dbReference type="CDD" id="cd01992">
    <property type="entry name" value="TilS_N"/>
    <property type="match status" value="1"/>
</dbReference>
<dbReference type="SUPFAM" id="SSF52402">
    <property type="entry name" value="Adenine nucleotide alpha hydrolases-like"/>
    <property type="match status" value="1"/>
</dbReference>
<dbReference type="HAMAP" id="MF_01161">
    <property type="entry name" value="tRNA_Ile_lys_synt"/>
    <property type="match status" value="1"/>
</dbReference>
<dbReference type="GO" id="GO:0005524">
    <property type="term" value="F:ATP binding"/>
    <property type="evidence" value="ECO:0007669"/>
    <property type="project" value="UniProtKB-KW"/>
</dbReference>
<proteinExistence type="inferred from homology"/>
<dbReference type="InterPro" id="IPR011063">
    <property type="entry name" value="TilS/TtcA_N"/>
</dbReference>
<dbReference type="PANTHER" id="PTHR43033:SF3">
    <property type="entry name" value="TRNA(ILE)-LYSIDINE SYNTHETASE"/>
    <property type="match status" value="1"/>
</dbReference>
<feature type="compositionally biased region" description="Polar residues" evidence="7">
    <location>
        <begin position="12"/>
        <end position="24"/>
    </location>
</feature>
<dbReference type="EC" id="6.3.4.19" evidence="1"/>
<dbReference type="PANTHER" id="PTHR43033">
    <property type="entry name" value="TRNA(ILE)-LYSIDINE SYNTHASE-RELATED"/>
    <property type="match status" value="1"/>
</dbReference>
<evidence type="ECO:0000256" key="1">
    <source>
        <dbReference type="ARBA" id="ARBA00013267"/>
    </source>
</evidence>
<keyword evidence="11" id="KW-1185">Reference proteome</keyword>
<gene>
    <name evidence="10" type="ORF">HJC23_004171</name>
</gene>
<keyword evidence="3" id="KW-0819">tRNA processing</keyword>
<dbReference type="AlphaFoldDB" id="A0ABD3NX97"/>
<dbReference type="InterPro" id="IPR012094">
    <property type="entry name" value="tRNA_Ile_lys_synt"/>
</dbReference>
<keyword evidence="4" id="KW-0547">Nucleotide-binding</keyword>
<comment type="catalytic activity">
    <reaction evidence="6">
        <text>cytidine(34) in tRNA(Ile2) + L-lysine + ATP = lysidine(34) in tRNA(Ile2) + AMP + diphosphate + H(+)</text>
        <dbReference type="Rhea" id="RHEA:43744"/>
        <dbReference type="Rhea" id="RHEA-COMP:10625"/>
        <dbReference type="Rhea" id="RHEA-COMP:10670"/>
        <dbReference type="ChEBI" id="CHEBI:15378"/>
        <dbReference type="ChEBI" id="CHEBI:30616"/>
        <dbReference type="ChEBI" id="CHEBI:32551"/>
        <dbReference type="ChEBI" id="CHEBI:33019"/>
        <dbReference type="ChEBI" id="CHEBI:82748"/>
        <dbReference type="ChEBI" id="CHEBI:83665"/>
        <dbReference type="ChEBI" id="CHEBI:456215"/>
        <dbReference type="EC" id="6.3.4.19"/>
    </reaction>
</comment>
<keyword evidence="8" id="KW-0472">Membrane</keyword>
<feature type="region of interest" description="Disordered" evidence="7">
    <location>
        <begin position="431"/>
        <end position="466"/>
    </location>
</feature>
<evidence type="ECO:0000256" key="3">
    <source>
        <dbReference type="ARBA" id="ARBA00022694"/>
    </source>
</evidence>
<keyword evidence="8" id="KW-0812">Transmembrane</keyword>
<dbReference type="Gene3D" id="3.40.50.620">
    <property type="entry name" value="HUPs"/>
    <property type="match status" value="1"/>
</dbReference>
<dbReference type="InterPro" id="IPR011990">
    <property type="entry name" value="TPR-like_helical_dom_sf"/>
</dbReference>
<feature type="transmembrane region" description="Helical" evidence="8">
    <location>
        <begin position="32"/>
        <end position="51"/>
    </location>
</feature>
<reference evidence="10 11" key="1">
    <citation type="journal article" date="2020" name="G3 (Bethesda)">
        <title>Improved Reference Genome for Cyclotella cryptica CCMP332, a Model for Cell Wall Morphogenesis, Salinity Adaptation, and Lipid Production in Diatoms (Bacillariophyta).</title>
        <authorList>
            <person name="Roberts W.R."/>
            <person name="Downey K.M."/>
            <person name="Ruck E.C."/>
            <person name="Traller J.C."/>
            <person name="Alverson A.J."/>
        </authorList>
    </citation>
    <scope>NUCLEOTIDE SEQUENCE [LARGE SCALE GENOMIC DNA]</scope>
    <source>
        <strain evidence="10 11">CCMP332</strain>
    </source>
</reference>